<evidence type="ECO:0000313" key="2">
    <source>
        <dbReference type="EMBL" id="KPX71676.1"/>
    </source>
</evidence>
<dbReference type="Proteomes" id="UP000050265">
    <property type="component" value="Unassembled WGS sequence"/>
</dbReference>
<dbReference type="PATRIC" id="fig|53707.9.peg.3352"/>
<gene>
    <name evidence="2" type="ORF">ALO35_02309</name>
</gene>
<comment type="caution">
    <text evidence="2">The sequence shown here is derived from an EMBL/GenBank/DDBJ whole genome shotgun (WGS) entry which is preliminary data.</text>
</comment>
<reference evidence="2 3" key="1">
    <citation type="submission" date="2015-09" db="EMBL/GenBank/DDBJ databases">
        <title>Genome announcement of multiple Pseudomonas syringae strains.</title>
        <authorList>
            <person name="Thakur S."/>
            <person name="Wang P.W."/>
            <person name="Gong Y."/>
            <person name="Weir B.S."/>
            <person name="Guttman D.S."/>
        </authorList>
    </citation>
    <scope>NUCLEOTIDE SEQUENCE [LARGE SCALE GENOMIC DNA]</scope>
    <source>
        <strain evidence="2 3">ICMP3507</strain>
    </source>
</reference>
<organism evidence="2 3">
    <name type="scientific">Pseudomonas amygdali pv. lachrymans</name>
    <name type="common">Pseudomonas syringae pv. lachrymans</name>
    <dbReference type="NCBI Taxonomy" id="53707"/>
    <lineage>
        <taxon>Bacteria</taxon>
        <taxon>Pseudomonadati</taxon>
        <taxon>Pseudomonadota</taxon>
        <taxon>Gammaproteobacteria</taxon>
        <taxon>Pseudomonadales</taxon>
        <taxon>Pseudomonadaceae</taxon>
        <taxon>Pseudomonas</taxon>
        <taxon>Pseudomonas amygdali</taxon>
    </lineage>
</organism>
<evidence type="ECO:0000313" key="3">
    <source>
        <dbReference type="Proteomes" id="UP000050265"/>
    </source>
</evidence>
<accession>A0A0P9Y4F6</accession>
<proteinExistence type="predicted"/>
<keyword evidence="1" id="KW-0472">Membrane</keyword>
<sequence length="36" mass="3931">MNEVLTLIDKAMSADPLTLALCVALVLSFALLRKQK</sequence>
<keyword evidence="1" id="KW-0812">Transmembrane</keyword>
<dbReference type="AlphaFoldDB" id="A0A0P9Y4F6"/>
<evidence type="ECO:0000256" key="1">
    <source>
        <dbReference type="SAM" id="Phobius"/>
    </source>
</evidence>
<keyword evidence="1" id="KW-1133">Transmembrane helix</keyword>
<dbReference type="EMBL" id="LJQP01000167">
    <property type="protein sequence ID" value="KPX71676.1"/>
    <property type="molecule type" value="Genomic_DNA"/>
</dbReference>
<feature type="transmembrane region" description="Helical" evidence="1">
    <location>
        <begin position="12"/>
        <end position="32"/>
    </location>
</feature>
<protein>
    <submittedName>
        <fullName evidence="2">Uncharacterized protein</fullName>
    </submittedName>
</protein>
<name>A0A0P9Y4F6_PSEAV</name>